<evidence type="ECO:0000313" key="1">
    <source>
        <dbReference type="EMBL" id="KAE8353646.1"/>
    </source>
</evidence>
<dbReference type="Proteomes" id="UP000327118">
    <property type="component" value="Unassembled WGS sequence"/>
</dbReference>
<name>A0A5N6Z9X4_9EURO</name>
<protein>
    <submittedName>
        <fullName evidence="1">Uncharacterized protein</fullName>
    </submittedName>
</protein>
<gene>
    <name evidence="1" type="ORF">BDV28DRAFT_156875</name>
</gene>
<dbReference type="InterPro" id="IPR038883">
    <property type="entry name" value="AN11006-like"/>
</dbReference>
<proteinExistence type="predicted"/>
<reference evidence="2" key="1">
    <citation type="submission" date="2019-04" db="EMBL/GenBank/DDBJ databases">
        <title>Friends and foes A comparative genomics studyof 23 Aspergillus species from section Flavi.</title>
        <authorList>
            <consortium name="DOE Joint Genome Institute"/>
            <person name="Kjaerbolling I."/>
            <person name="Vesth T."/>
            <person name="Frisvad J.C."/>
            <person name="Nybo J.L."/>
            <person name="Theobald S."/>
            <person name="Kildgaard S."/>
            <person name="Isbrandt T."/>
            <person name="Kuo A."/>
            <person name="Sato A."/>
            <person name="Lyhne E.K."/>
            <person name="Kogle M.E."/>
            <person name="Wiebenga A."/>
            <person name="Kun R.S."/>
            <person name="Lubbers R.J."/>
            <person name="Makela M.R."/>
            <person name="Barry K."/>
            <person name="Chovatia M."/>
            <person name="Clum A."/>
            <person name="Daum C."/>
            <person name="Haridas S."/>
            <person name="He G."/>
            <person name="LaButti K."/>
            <person name="Lipzen A."/>
            <person name="Mondo S."/>
            <person name="Riley R."/>
            <person name="Salamov A."/>
            <person name="Simmons B.A."/>
            <person name="Magnuson J.K."/>
            <person name="Henrissat B."/>
            <person name="Mortensen U.H."/>
            <person name="Larsen T.O."/>
            <person name="Devries R.P."/>
            <person name="Grigoriev I.V."/>
            <person name="Machida M."/>
            <person name="Baker S.E."/>
            <person name="Andersen M.R."/>
        </authorList>
    </citation>
    <scope>NUCLEOTIDE SEQUENCE [LARGE SCALE GENOMIC DNA]</scope>
    <source>
        <strain evidence="2">CBS 553.77</strain>
    </source>
</reference>
<dbReference type="EMBL" id="ML739092">
    <property type="protein sequence ID" value="KAE8353646.1"/>
    <property type="molecule type" value="Genomic_DNA"/>
</dbReference>
<accession>A0A5N6Z9X4</accession>
<dbReference type="OrthoDB" id="62952at2759"/>
<dbReference type="PANTHER" id="PTHR42085:SF2">
    <property type="entry name" value="F-BOX DOMAIN-CONTAINING PROTEIN"/>
    <property type="match status" value="1"/>
</dbReference>
<sequence length="256" mass="29479">MTGILNGTISSTTVAPLLEILLQDINGKRRRVDSFDVWKSVNTHFGNSDKKIVFPFLDLPCELRLMIYINYFELDTQDPGKRLIDAYRSASRGENRLALMCTNHQIYYEARKVLYQDFTMKLNSACNLRLFFRSLRGYTYTIIRSLHIDGISVEHVNSLAYLLSGTGLMGVRFLTLVATPRYMGPASLEGHATRTRKRLIYPEFKYRLRMAVGKLFSRSEPSSHISPVLILEDFRRDQKYNAVFPDSWNVSASWKG</sequence>
<dbReference type="AlphaFoldDB" id="A0A5N6Z9X4"/>
<dbReference type="PANTHER" id="PTHR42085">
    <property type="entry name" value="F-BOX DOMAIN-CONTAINING PROTEIN"/>
    <property type="match status" value="1"/>
</dbReference>
<organism evidence="1 2">
    <name type="scientific">Aspergillus coremiiformis</name>
    <dbReference type="NCBI Taxonomy" id="138285"/>
    <lineage>
        <taxon>Eukaryota</taxon>
        <taxon>Fungi</taxon>
        <taxon>Dikarya</taxon>
        <taxon>Ascomycota</taxon>
        <taxon>Pezizomycotina</taxon>
        <taxon>Eurotiomycetes</taxon>
        <taxon>Eurotiomycetidae</taxon>
        <taxon>Eurotiales</taxon>
        <taxon>Aspergillaceae</taxon>
        <taxon>Aspergillus</taxon>
        <taxon>Aspergillus subgen. Circumdati</taxon>
    </lineage>
</organism>
<evidence type="ECO:0000313" key="2">
    <source>
        <dbReference type="Proteomes" id="UP000327118"/>
    </source>
</evidence>
<keyword evidence="2" id="KW-1185">Reference proteome</keyword>